<comment type="similarity">
    <text evidence="1 4">Belongs to the acetyltransferase Eis family.</text>
</comment>
<organism evidence="6 7">
    <name type="scientific">Conyzicola lurida</name>
    <dbReference type="NCBI Taxonomy" id="1172621"/>
    <lineage>
        <taxon>Bacteria</taxon>
        <taxon>Bacillati</taxon>
        <taxon>Actinomycetota</taxon>
        <taxon>Actinomycetes</taxon>
        <taxon>Micrococcales</taxon>
        <taxon>Microbacteriaceae</taxon>
        <taxon>Conyzicola</taxon>
    </lineage>
</organism>
<comment type="caution">
    <text evidence="6">The sequence shown here is derived from an EMBL/GenBank/DDBJ whole genome shotgun (WGS) entry which is preliminary data.</text>
</comment>
<feature type="domain" description="N-acetyltransferase" evidence="5">
    <location>
        <begin position="23"/>
        <end position="177"/>
    </location>
</feature>
<dbReference type="HAMAP" id="MF_01812">
    <property type="entry name" value="Eis"/>
    <property type="match status" value="1"/>
</dbReference>
<dbReference type="CDD" id="cd04301">
    <property type="entry name" value="NAT_SF"/>
    <property type="match status" value="1"/>
</dbReference>
<name>A0A841AN67_9MICO</name>
<sequence>MNHNYRDAPVDTKSAESLATQNLTLATVDTTDAAAFGSWLQAESRGFHDGTVDDEMIAAWVEGLAYRRTTGVFDGTTTDTAAPVATVSSWIAPLTVPGRRTVDAWAISAVTVAPTHRRRGVARDLLESELRTAAALGVPLATLTVSEATIYGRFGFAPSVMAADWTINTRRATWTGTVPHGRVQFISIDEFLEQGPAILEAARLASPGQVEPWPLLWKRIAGRVPGDKDASKNIRVVRYDDVAGDPQGFAVYRMIENTGEMFGFTLDVLFQTSTTDDAYAGLWRFLVEMDLTTEITAKLRAVDEAFSWQVSDFRSARKTTQRDHLWTRIIDVKAALEARDYSAHGTIVLEVADPLGFAEGRYLLTIADDGAATVDLLLGDVPDDAAHVALSVNALSAIYLGGVSAVTLTRAGRITEVREGSSSALDASFRSAVTPWLSIWF</sequence>
<feature type="binding site" evidence="4">
    <location>
        <begin position="110"/>
        <end position="112"/>
    </location>
    <ligand>
        <name>acetyl-CoA</name>
        <dbReference type="ChEBI" id="CHEBI:57288"/>
    </ligand>
</feature>
<feature type="active site" description="Proton donor" evidence="4">
    <location>
        <position position="151"/>
    </location>
</feature>
<dbReference type="GO" id="GO:0030649">
    <property type="term" value="P:aminoglycoside antibiotic catabolic process"/>
    <property type="evidence" value="ECO:0007669"/>
    <property type="project" value="TreeGrafter"/>
</dbReference>
<evidence type="ECO:0000256" key="3">
    <source>
        <dbReference type="ARBA" id="ARBA00023315"/>
    </source>
</evidence>
<dbReference type="NCBIfam" id="NF002367">
    <property type="entry name" value="PRK01346.1-4"/>
    <property type="match status" value="1"/>
</dbReference>
<dbReference type="InterPro" id="IPR016181">
    <property type="entry name" value="Acyl_CoA_acyltransferase"/>
</dbReference>
<dbReference type="InterPro" id="IPR051554">
    <property type="entry name" value="Acetyltransferase_Eis"/>
</dbReference>
<dbReference type="EMBL" id="JACHMJ010000001">
    <property type="protein sequence ID" value="MBB5843073.1"/>
    <property type="molecule type" value="Genomic_DNA"/>
</dbReference>
<dbReference type="Pfam" id="PF17668">
    <property type="entry name" value="Acetyltransf_17"/>
    <property type="match status" value="1"/>
</dbReference>
<dbReference type="Proteomes" id="UP000536685">
    <property type="component" value="Unassembled WGS sequence"/>
</dbReference>
<feature type="active site" description="Proton acceptor; via carboxylate" evidence="4">
    <location>
        <position position="441"/>
    </location>
</feature>
<evidence type="ECO:0000256" key="4">
    <source>
        <dbReference type="HAMAP-Rule" id="MF_01812"/>
    </source>
</evidence>
<dbReference type="InterPro" id="IPR041380">
    <property type="entry name" value="Acetyltransf_17"/>
</dbReference>
<dbReference type="PROSITE" id="PS51186">
    <property type="entry name" value="GNAT"/>
    <property type="match status" value="1"/>
</dbReference>
<reference evidence="6 7" key="1">
    <citation type="submission" date="2020-08" db="EMBL/GenBank/DDBJ databases">
        <title>Sequencing the genomes of 1000 actinobacteria strains.</title>
        <authorList>
            <person name="Klenk H.-P."/>
        </authorList>
    </citation>
    <scope>NUCLEOTIDE SEQUENCE [LARGE SCALE GENOMIC DNA]</scope>
    <source>
        <strain evidence="6 7">DSM 105784</strain>
    </source>
</reference>
<proteinExistence type="inferred from homology"/>
<evidence type="ECO:0000256" key="2">
    <source>
        <dbReference type="ARBA" id="ARBA00022679"/>
    </source>
</evidence>
<keyword evidence="3 4" id="KW-0012">Acyltransferase</keyword>
<dbReference type="InterPro" id="IPR025559">
    <property type="entry name" value="Eis_dom"/>
</dbReference>
<feature type="binding site" evidence="4">
    <location>
        <begin position="118"/>
        <end position="123"/>
    </location>
    <ligand>
        <name>acetyl-CoA</name>
        <dbReference type="ChEBI" id="CHEBI:57288"/>
    </ligand>
</feature>
<dbReference type="SUPFAM" id="SSF55718">
    <property type="entry name" value="SCP-like"/>
    <property type="match status" value="1"/>
</dbReference>
<comment type="subunit">
    <text evidence="4">Homohexamer; trimer of dimers.</text>
</comment>
<evidence type="ECO:0000259" key="5">
    <source>
        <dbReference type="PROSITE" id="PS51186"/>
    </source>
</evidence>
<protein>
    <submittedName>
        <fullName evidence="6">Putative acetyltransferase</fullName>
    </submittedName>
</protein>
<dbReference type="Gene3D" id="3.40.630.30">
    <property type="match status" value="2"/>
</dbReference>
<dbReference type="PANTHER" id="PTHR37817:SF1">
    <property type="entry name" value="N-ACETYLTRANSFERASE EIS"/>
    <property type="match status" value="1"/>
</dbReference>
<dbReference type="GO" id="GO:0034069">
    <property type="term" value="F:aminoglycoside N-acetyltransferase activity"/>
    <property type="evidence" value="ECO:0007669"/>
    <property type="project" value="TreeGrafter"/>
</dbReference>
<evidence type="ECO:0000313" key="6">
    <source>
        <dbReference type="EMBL" id="MBB5843073.1"/>
    </source>
</evidence>
<keyword evidence="7" id="KW-1185">Reference proteome</keyword>
<feature type="binding site" evidence="4">
    <location>
        <begin position="146"/>
        <end position="147"/>
    </location>
    <ligand>
        <name>acetyl-CoA</name>
        <dbReference type="ChEBI" id="CHEBI:57288"/>
    </ligand>
</feature>
<dbReference type="InterPro" id="IPR036527">
    <property type="entry name" value="SCP2_sterol-bd_dom_sf"/>
</dbReference>
<keyword evidence="2 4" id="KW-0808">Transferase</keyword>
<evidence type="ECO:0000256" key="1">
    <source>
        <dbReference type="ARBA" id="ARBA00009213"/>
    </source>
</evidence>
<dbReference type="InterPro" id="IPR022902">
    <property type="entry name" value="NAcTrfase_Eis"/>
</dbReference>
<dbReference type="Pfam" id="PF13527">
    <property type="entry name" value="Acetyltransf_9"/>
    <property type="match status" value="1"/>
</dbReference>
<dbReference type="InterPro" id="IPR000182">
    <property type="entry name" value="GNAT_dom"/>
</dbReference>
<dbReference type="PANTHER" id="PTHR37817">
    <property type="entry name" value="N-ACETYLTRANSFERASE EIS"/>
    <property type="match status" value="1"/>
</dbReference>
<dbReference type="Pfam" id="PF13530">
    <property type="entry name" value="SCP2_2"/>
    <property type="match status" value="1"/>
</dbReference>
<dbReference type="Gene3D" id="3.30.1050.10">
    <property type="entry name" value="SCP2 sterol-binding domain"/>
    <property type="match status" value="1"/>
</dbReference>
<evidence type="ECO:0000313" key="7">
    <source>
        <dbReference type="Proteomes" id="UP000536685"/>
    </source>
</evidence>
<dbReference type="AlphaFoldDB" id="A0A841AN67"/>
<dbReference type="RefSeq" id="WP_184235187.1">
    <property type="nucleotide sequence ID" value="NZ_JACHMJ010000001.1"/>
</dbReference>
<accession>A0A841AN67</accession>
<dbReference type="SUPFAM" id="SSF55729">
    <property type="entry name" value="Acyl-CoA N-acyltransferases (Nat)"/>
    <property type="match status" value="1"/>
</dbReference>
<gene>
    <name evidence="6" type="ORF">HD599_001396</name>
</gene>